<keyword evidence="2" id="KW-0863">Zinc-finger</keyword>
<comment type="caution">
    <text evidence="6">The sequence shown here is derived from an EMBL/GenBank/DDBJ whole genome shotgun (WGS) entry which is preliminary data.</text>
</comment>
<organism evidence="6 7">
    <name type="scientific">Shewanella salipaludis</name>
    <dbReference type="NCBI Taxonomy" id="2723052"/>
    <lineage>
        <taxon>Bacteria</taxon>
        <taxon>Pseudomonadati</taxon>
        <taxon>Pseudomonadota</taxon>
        <taxon>Gammaproteobacteria</taxon>
        <taxon>Alteromonadales</taxon>
        <taxon>Shewanellaceae</taxon>
        <taxon>Shewanella</taxon>
    </lineage>
</organism>
<evidence type="ECO:0000256" key="4">
    <source>
        <dbReference type="PROSITE-ProRule" id="PRU00510"/>
    </source>
</evidence>
<dbReference type="SUPFAM" id="SSF57716">
    <property type="entry name" value="Glucocorticoid receptor-like (DNA-binding domain)"/>
    <property type="match status" value="1"/>
</dbReference>
<dbReference type="PROSITE" id="PS51128">
    <property type="entry name" value="ZF_DKSA_2"/>
    <property type="match status" value="1"/>
</dbReference>
<feature type="zinc finger region" description="dksA C4-type" evidence="4">
    <location>
        <begin position="80"/>
        <end position="104"/>
    </location>
</feature>
<dbReference type="Gene3D" id="1.20.120.910">
    <property type="entry name" value="DksA, coiled-coil domain"/>
    <property type="match status" value="1"/>
</dbReference>
<evidence type="ECO:0000259" key="5">
    <source>
        <dbReference type="Pfam" id="PF01258"/>
    </source>
</evidence>
<feature type="domain" description="Zinc finger DksA/TraR C4-type" evidence="5">
    <location>
        <begin position="75"/>
        <end position="110"/>
    </location>
</feature>
<dbReference type="Proteomes" id="UP000737113">
    <property type="component" value="Unassembled WGS sequence"/>
</dbReference>
<dbReference type="GO" id="GO:0008270">
    <property type="term" value="F:zinc ion binding"/>
    <property type="evidence" value="ECO:0007669"/>
    <property type="project" value="UniProtKB-KW"/>
</dbReference>
<evidence type="ECO:0000256" key="1">
    <source>
        <dbReference type="ARBA" id="ARBA00022723"/>
    </source>
</evidence>
<evidence type="ECO:0000256" key="3">
    <source>
        <dbReference type="ARBA" id="ARBA00022833"/>
    </source>
</evidence>
<sequence>MSRERTHIEQALSSLDSRLRQELASLLQLQEQSSELTHKTLSELIELLLALQLSHHDLYARLARLDAALCQLELGLYGLCADCEAEIEAERLGADPTEQRCERCNARYQQQHRQELRLDH</sequence>
<accession>A0A972FQN8</accession>
<keyword evidence="1" id="KW-0479">Metal-binding</keyword>
<proteinExistence type="predicted"/>
<keyword evidence="3" id="KW-0862">Zinc</keyword>
<evidence type="ECO:0000256" key="2">
    <source>
        <dbReference type="ARBA" id="ARBA00022771"/>
    </source>
</evidence>
<dbReference type="InterPro" id="IPR000962">
    <property type="entry name" value="Znf_DskA_TraR"/>
</dbReference>
<dbReference type="Pfam" id="PF01258">
    <property type="entry name" value="zf-dskA_traR"/>
    <property type="match status" value="1"/>
</dbReference>
<evidence type="ECO:0000313" key="6">
    <source>
        <dbReference type="EMBL" id="NMH64375.1"/>
    </source>
</evidence>
<reference evidence="6" key="1">
    <citation type="submission" date="2020-04" db="EMBL/GenBank/DDBJ databases">
        <title>Description of Shewanella salipaludis sp. nov., isolated from a salt marsh.</title>
        <authorList>
            <person name="Park S."/>
            <person name="Yoon J.-H."/>
        </authorList>
    </citation>
    <scope>NUCLEOTIDE SEQUENCE</scope>
    <source>
        <strain evidence="6">SHSM-M6</strain>
    </source>
</reference>
<dbReference type="AlphaFoldDB" id="A0A972FQN8"/>
<evidence type="ECO:0000313" key="7">
    <source>
        <dbReference type="Proteomes" id="UP000737113"/>
    </source>
</evidence>
<dbReference type="EMBL" id="JAAXYH010000002">
    <property type="protein sequence ID" value="NMH64375.1"/>
    <property type="molecule type" value="Genomic_DNA"/>
</dbReference>
<protein>
    <submittedName>
        <fullName evidence="6">TraR/DksA family transcriptional regulator</fullName>
    </submittedName>
</protein>
<gene>
    <name evidence="6" type="ORF">HC757_04235</name>
</gene>
<name>A0A972FQN8_9GAMM</name>
<dbReference type="RefSeq" id="WP_169563057.1">
    <property type="nucleotide sequence ID" value="NZ_JAAXYH010000002.1"/>
</dbReference>
<keyword evidence="7" id="KW-1185">Reference proteome</keyword>